<comment type="caution">
    <text evidence="7">The sequence shown here is derived from an EMBL/GenBank/DDBJ whole genome shotgun (WGS) entry which is preliminary data.</text>
</comment>
<evidence type="ECO:0000256" key="1">
    <source>
        <dbReference type="ARBA" id="ARBA00004236"/>
    </source>
</evidence>
<reference evidence="7 8" key="1">
    <citation type="submission" date="2018-06" db="EMBL/GenBank/DDBJ databases">
        <title>Genome conservation of Clostridium tetani.</title>
        <authorList>
            <person name="Bruggemann H."/>
            <person name="Popoff M.R."/>
        </authorList>
    </citation>
    <scope>NUCLEOTIDE SEQUENCE [LARGE SCALE GENOMIC DNA]</scope>
    <source>
        <strain evidence="7 8">63.05</strain>
    </source>
</reference>
<evidence type="ECO:0000256" key="5">
    <source>
        <dbReference type="ARBA" id="ARBA00023136"/>
    </source>
</evidence>
<evidence type="ECO:0000256" key="4">
    <source>
        <dbReference type="ARBA" id="ARBA00022989"/>
    </source>
</evidence>
<keyword evidence="3 6" id="KW-0812">Transmembrane</keyword>
<keyword evidence="5 6" id="KW-0472">Membrane</keyword>
<dbReference type="EMBL" id="QMAU01000025">
    <property type="protein sequence ID" value="RXI57093.1"/>
    <property type="molecule type" value="Genomic_DNA"/>
</dbReference>
<evidence type="ECO:0000256" key="2">
    <source>
        <dbReference type="ARBA" id="ARBA00022475"/>
    </source>
</evidence>
<sequence>MSISEAILVALFLMLIVFTVLILLSLFLKLQSSFFDYIEKNKLLDAETPTNNNFDNTIELSNTTSFDDVDEETFAIILTSISCSSNIPLKSIKIKSIKPLDL</sequence>
<dbReference type="Proteomes" id="UP000290273">
    <property type="component" value="Unassembled WGS sequence"/>
</dbReference>
<proteinExistence type="predicted"/>
<evidence type="ECO:0000256" key="6">
    <source>
        <dbReference type="SAM" id="Phobius"/>
    </source>
</evidence>
<dbReference type="Pfam" id="PF04277">
    <property type="entry name" value="OAD_gamma"/>
    <property type="match status" value="1"/>
</dbReference>
<evidence type="ECO:0000256" key="3">
    <source>
        <dbReference type="ARBA" id="ARBA00022692"/>
    </source>
</evidence>
<keyword evidence="4 6" id="KW-1133">Transmembrane helix</keyword>
<feature type="transmembrane region" description="Helical" evidence="6">
    <location>
        <begin position="6"/>
        <end position="28"/>
    </location>
</feature>
<accession>A0ABY0EQ99</accession>
<gene>
    <name evidence="7" type="ORF">DP131_05865</name>
</gene>
<dbReference type="RefSeq" id="WP_039260699.1">
    <property type="nucleotide sequence ID" value="NZ_CASHSX010000015.1"/>
</dbReference>
<comment type="subcellular location">
    <subcellularLocation>
        <location evidence="1">Cell membrane</location>
    </subcellularLocation>
</comment>
<dbReference type="InterPro" id="IPR005899">
    <property type="entry name" value="Na_pump_deCOase"/>
</dbReference>
<evidence type="ECO:0000313" key="7">
    <source>
        <dbReference type="EMBL" id="RXI57093.1"/>
    </source>
</evidence>
<name>A0ABY0EQ99_CLOTA</name>
<protein>
    <submittedName>
        <fullName evidence="7">Uncharacterized protein</fullName>
    </submittedName>
</protein>
<organism evidence="7 8">
    <name type="scientific">Clostridium tetani</name>
    <dbReference type="NCBI Taxonomy" id="1513"/>
    <lineage>
        <taxon>Bacteria</taxon>
        <taxon>Bacillati</taxon>
        <taxon>Bacillota</taxon>
        <taxon>Clostridia</taxon>
        <taxon>Eubacteriales</taxon>
        <taxon>Clostridiaceae</taxon>
        <taxon>Clostridium</taxon>
    </lineage>
</organism>
<evidence type="ECO:0000313" key="8">
    <source>
        <dbReference type="Proteomes" id="UP000290273"/>
    </source>
</evidence>
<keyword evidence="2" id="KW-1003">Cell membrane</keyword>